<dbReference type="OrthoDB" id="101122at2"/>
<dbReference type="Pfam" id="PF19081">
    <property type="entry name" value="Ig_7"/>
    <property type="match status" value="2"/>
</dbReference>
<dbReference type="SUPFAM" id="SSF49899">
    <property type="entry name" value="Concanavalin A-like lectins/glucanases"/>
    <property type="match status" value="2"/>
</dbReference>
<name>A0A5C1HZP1_9SPHI</name>
<dbReference type="PROSITE" id="PS50093">
    <property type="entry name" value="PKD"/>
    <property type="match status" value="1"/>
</dbReference>
<dbReference type="InterPro" id="IPR013320">
    <property type="entry name" value="ConA-like_dom_sf"/>
</dbReference>
<dbReference type="InterPro" id="IPR013783">
    <property type="entry name" value="Ig-like_fold"/>
</dbReference>
<dbReference type="InterPro" id="IPR006558">
    <property type="entry name" value="LamG-like"/>
</dbReference>
<dbReference type="NCBIfam" id="TIGR04183">
    <property type="entry name" value="Por_Secre_tail"/>
    <property type="match status" value="1"/>
</dbReference>
<evidence type="ECO:0000256" key="2">
    <source>
        <dbReference type="ARBA" id="ARBA00023157"/>
    </source>
</evidence>
<feature type="domain" description="Laminin G" evidence="4">
    <location>
        <begin position="1025"/>
        <end position="1204"/>
    </location>
</feature>
<keyword evidence="1 3" id="KW-0732">Signal</keyword>
<dbReference type="Pfam" id="PF18962">
    <property type="entry name" value="Por_Secre_tail"/>
    <property type="match status" value="1"/>
</dbReference>
<evidence type="ECO:0000256" key="1">
    <source>
        <dbReference type="ARBA" id="ARBA00022729"/>
    </source>
</evidence>
<dbReference type="Gene3D" id="2.60.40.10">
    <property type="entry name" value="Immunoglobulins"/>
    <property type="match status" value="1"/>
</dbReference>
<protein>
    <submittedName>
        <fullName evidence="7">T9SS type A sorting domain-containing protein</fullName>
    </submittedName>
</protein>
<dbReference type="SMART" id="SM00560">
    <property type="entry name" value="LamGL"/>
    <property type="match status" value="2"/>
</dbReference>
<feature type="chain" id="PRO_5022962345" evidence="3">
    <location>
        <begin position="24"/>
        <end position="2124"/>
    </location>
</feature>
<feature type="domain" description="PKD" evidence="5">
    <location>
        <begin position="812"/>
        <end position="891"/>
    </location>
</feature>
<dbReference type="GO" id="GO:0004553">
    <property type="term" value="F:hydrolase activity, hydrolyzing O-glycosyl compounds"/>
    <property type="evidence" value="ECO:0007669"/>
    <property type="project" value="UniProtKB-ARBA"/>
</dbReference>
<evidence type="ECO:0000313" key="8">
    <source>
        <dbReference type="Proteomes" id="UP000251402"/>
    </source>
</evidence>
<dbReference type="InterPro" id="IPR026444">
    <property type="entry name" value="Secre_tail"/>
</dbReference>
<evidence type="ECO:0000313" key="7">
    <source>
        <dbReference type="EMBL" id="QEM11103.1"/>
    </source>
</evidence>
<dbReference type="CDD" id="cd00110">
    <property type="entry name" value="LamG"/>
    <property type="match status" value="2"/>
</dbReference>
<dbReference type="EMBL" id="CP043450">
    <property type="protein sequence ID" value="QEM11103.1"/>
    <property type="molecule type" value="Genomic_DNA"/>
</dbReference>
<feature type="signal peptide" evidence="3">
    <location>
        <begin position="1"/>
        <end position="23"/>
    </location>
</feature>
<dbReference type="PROSITE" id="PS50025">
    <property type="entry name" value="LAM_G_DOMAIN"/>
    <property type="match status" value="2"/>
</dbReference>
<feature type="domain" description="Ig-like" evidence="6">
    <location>
        <begin position="806"/>
        <end position="914"/>
    </location>
</feature>
<dbReference type="InterPro" id="IPR007110">
    <property type="entry name" value="Ig-like_dom"/>
</dbReference>
<dbReference type="RefSeq" id="WP_146750067.1">
    <property type="nucleotide sequence ID" value="NZ_CP043450.1"/>
</dbReference>
<evidence type="ECO:0000259" key="4">
    <source>
        <dbReference type="PROSITE" id="PS50025"/>
    </source>
</evidence>
<proteinExistence type="predicted"/>
<dbReference type="InterPro" id="IPR000601">
    <property type="entry name" value="PKD_dom"/>
</dbReference>
<dbReference type="InterPro" id="IPR044023">
    <property type="entry name" value="Ig_7"/>
</dbReference>
<keyword evidence="2" id="KW-1015">Disulfide bond</keyword>
<dbReference type="Gene3D" id="2.60.120.200">
    <property type="match status" value="2"/>
</dbReference>
<gene>
    <name evidence="7" type="ORF">DEO27_014085</name>
</gene>
<feature type="domain" description="Laminin G" evidence="4">
    <location>
        <begin position="563"/>
        <end position="745"/>
    </location>
</feature>
<sequence length="2124" mass="225644">MKAQLLRVLFAGYLLCLFSTVAAQEVQFTAANQFYYNPYDDNNIGSVGYLNPLAKTIVLTSTTSTTFNNTIALTSVAGVNQKNNIYGSIIAPTLDRNLNDYDYEWTFLYKNNSSTSPIEPYDNGQRSGPANTGDAAWQYWLSASTYDQTSQTIQGFYMTQVGTNMILRYRNTQYDIQSLITFPITNNVVWSIKVQRLNTGKWSVWANPVSGSSNEATTYVGTSTQSNLNTYSYSILATTDLRTTGNNFYWDNLKLYTRRMSVTSVSSTSNGITQPSFYAGQTNVVTSGIQINTRGTYTIADINFGITPSGGTNINAFFTNGRLYKSIDDTYTTTSDNSLLATVNINSPTMQSASINSGSGDPNYSSGNSDGSLTRVADYFLVVDVLSSLNYGNPAPYNTYTQTGAVQIRTTDYTNPTYNGYTNNSTTGNNIVSFTNVAPPTASSVSRCGAGQVTLTASGGSPSGGTYKWYTAATGGTAVASTASYSPTITTTTTFYVTYTSGGSESPRTAVTATINPIVSSPVPNAAISYSFSGNTKDVSGNQNDGVLENAPTLTTDRYGFANSAYSFNGSTQWMSSTTQIAGPQTFTISMWFNTTTTSGGKLISFSDGQNVSASGGYDRHLYMTNSGQLIFGVYNGGTRTVTSASSYNDGNWHHVVVTFGATSGIVMYVDNNSVGSLAYYAAETRNGYWKIGFDDLGGSWPSIPTSKYFNGSIDDVAIYNTELTSSAVSALNDVNQIGSYTPVCAGSPISIYAPTITGATYNWTSPSGTTYQGNPGVFSSASAGNYTLTVTGGPGSCSSTATYTPTVTSLPGSVFTATSPVTVVTGTSTVTLTSTYDATATYTWSFDSGTATGSTQAGYSVSWLTSGTKTISLTVTKGSCSSTTTQTVVVGLAGPTVSGTTLCGAGSTTLTVTGAIAGVTYNWYIDNTTTTALQSSTSASYTPFVGGTTTFYVSATSGTTTTLRTAVTVTVNPKASSSINSPMLSYPFESGSLTDWSGLSNNGTLQGTTLPTTVADRNGLANGAYSFSGTNASPQYISTTTQYVPLIFSYSIWFKTTVAGGKLIGIGGNQTGSNATQDRNLYMNDAGLLYYGVYNGGTVTINTTTAYNDGLWHHVIVTDGPTNGMRIYVDGTQQASTATYTVPQQINEFWRIGGDNLQGWPSRPSNDYFVGILDDVAIYNHELSASEITSNDMNLYKFSAGYCANNPLTITAQTMPGTPTYSWVDNATPSITGSGNPATFSKATTTNYTLTTTVNGCTQNTAIVTPTLQTYTWTGLAGTTAVGTDNNWTNTSTGIAGQAPKLDGTEAIIIGVATTNFYPVLTANKSAYTLTVNNGAKLDLGGFTLNVGCNIFNSAGGTLTMGTGTNFNASGITWNGVSPNTNQSFTGSSTASTSQLGNMTVSNTVTGGNVTITAGKLDLYNVLTMTSGNLIVSSPATVTLKSLATQSATVAAIPSGLTITGNFSVERYIAGGTSKRGYRLLTSPVNNGSGIYTVNYFKNNAYVTGTTTTSGGFDLSPNANNPTIYFFRENLASSNTSFTSGNYRGLNNLNSAPNYAFDGESGTFTLPVGNGFLFFFRGDRSVASIAAETVASYVPTGTTFTTTGTLNTGNITVKHWYSQASTLMYSTTTGSKVSGYNLVGNPYASTINIEKFNRQSVQAKSSIYGGGFPDESGATLSSPLKIWVFNPVTKQYSTYEQKKTAIASADTVSNVNPGISSDGFASNMIATGQGFFVRATATGQTLTFRESAKTNTQPNTGSLNAILSTPDRPVLASTSKLASFATMQPQAVNESDAEPRLRFRLIKDSVNVDAVVLALDKDISPLFNKEKDAEDLGGSGALVSLSIFSADSLKATIHRRPFPHKQQEVIPLFADATASGPYQLKLSDLTDLPDIYEVWLKDALTKDSLDIKNNRTYNFNIDKGNAASFGKDRFSIVLRQDPALALKLIDFTAVKVIAAAKVTWTVKNEANYTTFVVQKSTDNGTTWQNIDVIQSNSAGSYNYTDVNPVKGLNKYRLQLTDLNNDISFSKDVSLMYANISNTIANNWLSVYPNPTAESINIRISQPNASSNYNIEITNSSGIILKSVNITELYWKNNVSSFVPGTYIVKVINNKTKQLVGVSKFVKL</sequence>
<evidence type="ECO:0000259" key="5">
    <source>
        <dbReference type="PROSITE" id="PS50093"/>
    </source>
</evidence>
<dbReference type="PROSITE" id="PS50835">
    <property type="entry name" value="IG_LIKE"/>
    <property type="match status" value="1"/>
</dbReference>
<dbReference type="GO" id="GO:0005975">
    <property type="term" value="P:carbohydrate metabolic process"/>
    <property type="evidence" value="ECO:0007669"/>
    <property type="project" value="UniProtKB-ARBA"/>
</dbReference>
<organism evidence="7 8">
    <name type="scientific">Mucilaginibacter rubeus</name>
    <dbReference type="NCBI Taxonomy" id="2027860"/>
    <lineage>
        <taxon>Bacteria</taxon>
        <taxon>Pseudomonadati</taxon>
        <taxon>Bacteroidota</taxon>
        <taxon>Sphingobacteriia</taxon>
        <taxon>Sphingobacteriales</taxon>
        <taxon>Sphingobacteriaceae</taxon>
        <taxon>Mucilaginibacter</taxon>
    </lineage>
</organism>
<dbReference type="SMART" id="SM00282">
    <property type="entry name" value="LamG"/>
    <property type="match status" value="2"/>
</dbReference>
<dbReference type="KEGG" id="mrub:DEO27_014085"/>
<reference evidence="7" key="1">
    <citation type="submission" date="2019-08" db="EMBL/GenBank/DDBJ databases">
        <title>Comparative genome analysis confer to the adaptation heavy metal polluted environment.</title>
        <authorList>
            <person name="Li Y."/>
        </authorList>
    </citation>
    <scope>NUCLEOTIDE SEQUENCE [LARGE SCALE GENOMIC DNA]</scope>
    <source>
        <strain evidence="7">P1</strain>
    </source>
</reference>
<dbReference type="Proteomes" id="UP000251402">
    <property type="component" value="Chromosome"/>
</dbReference>
<keyword evidence="8" id="KW-1185">Reference proteome</keyword>
<dbReference type="Pfam" id="PF13385">
    <property type="entry name" value="Laminin_G_3"/>
    <property type="match status" value="2"/>
</dbReference>
<evidence type="ECO:0000256" key="3">
    <source>
        <dbReference type="SAM" id="SignalP"/>
    </source>
</evidence>
<dbReference type="InterPro" id="IPR001791">
    <property type="entry name" value="Laminin_G"/>
</dbReference>
<accession>A0A5C1HZP1</accession>
<evidence type="ECO:0000259" key="6">
    <source>
        <dbReference type="PROSITE" id="PS50835"/>
    </source>
</evidence>